<evidence type="ECO:0000313" key="8">
    <source>
        <dbReference type="Proteomes" id="UP000037201"/>
    </source>
</evidence>
<evidence type="ECO:0000256" key="5">
    <source>
        <dbReference type="ARBA" id="ARBA00023136"/>
    </source>
</evidence>
<feature type="region of interest" description="Disordered" evidence="6">
    <location>
        <begin position="91"/>
        <end position="142"/>
    </location>
</feature>
<keyword evidence="3" id="KW-0812">Transmembrane</keyword>
<evidence type="ECO:0000256" key="1">
    <source>
        <dbReference type="ARBA" id="ARBA00004167"/>
    </source>
</evidence>
<dbReference type="Gene3D" id="2.40.128.260">
    <property type="entry name" value="Type IV secretion system, VirB10/TraB/TrbI"/>
    <property type="match status" value="2"/>
</dbReference>
<organism evidence="7 8">
    <name type="scientific">Pseudomonas coronafaciens pv. porri</name>
    <dbReference type="NCBI Taxonomy" id="83964"/>
    <lineage>
        <taxon>Bacteria</taxon>
        <taxon>Pseudomonadati</taxon>
        <taxon>Pseudomonadota</taxon>
        <taxon>Gammaproteobacteria</taxon>
        <taxon>Pseudomonadales</taxon>
        <taxon>Pseudomonadaceae</taxon>
        <taxon>Pseudomonas</taxon>
        <taxon>Pseudomonas coronafaciens</taxon>
    </lineage>
</organism>
<keyword evidence="8" id="KW-1185">Reference proteome</keyword>
<reference evidence="7 8" key="1">
    <citation type="submission" date="2014-12" db="EMBL/GenBank/DDBJ databases">
        <authorList>
            <person name="Baeyen S."/>
        </authorList>
    </citation>
    <scope>NUCLEOTIDE SEQUENCE [LARGE SCALE GENOMIC DNA]</scope>
    <source>
        <strain evidence="7 8">LMG 28496</strain>
    </source>
</reference>
<protein>
    <submittedName>
        <fullName evidence="7">Conjugal transfer protein</fullName>
    </submittedName>
</protein>
<sequence>VNLGSDDSMKKAREAKLAADKAEEDRRARAERDRLAKEEKDRKDAERGKTGQHHAASAPPPPGATGQPPAVVLTPRQRKLGVELFVSSEDSMGTGAADTKPQQPSSDQPSLPPSLLTDVQGGSSGDLGGESSTRKRSSLSNLGGTTFAPAKAYLAPNRKYLVSHNTYTRCALYNEIISTHPGLVDCRLTDPLYSADGSTVIAEAGDKLTGEQTVQVGPGETSVFTTWTELETRSGARAKLDSLGAGPMGASGTEAWINRHYMQRFGGAVMLSFIQDALQAASNTTQKSSGSGGYTVNNSEQNVESMANKALDSTINIPDTAHLLPGTVITVIVARDIDFSSVFENR</sequence>
<feature type="region of interest" description="Disordered" evidence="6">
    <location>
        <begin position="1"/>
        <end position="75"/>
    </location>
</feature>
<accession>A0ABR5JR75</accession>
<evidence type="ECO:0000256" key="2">
    <source>
        <dbReference type="ARBA" id="ARBA00010265"/>
    </source>
</evidence>
<comment type="subcellular location">
    <subcellularLocation>
        <location evidence="1">Membrane</location>
        <topology evidence="1">Single-pass membrane protein</topology>
    </subcellularLocation>
</comment>
<evidence type="ECO:0000313" key="7">
    <source>
        <dbReference type="EMBL" id="KOP60022.1"/>
    </source>
</evidence>
<evidence type="ECO:0000256" key="4">
    <source>
        <dbReference type="ARBA" id="ARBA00022989"/>
    </source>
</evidence>
<dbReference type="EMBL" id="JUEU01000081">
    <property type="protein sequence ID" value="KOP60022.1"/>
    <property type="molecule type" value="Genomic_DNA"/>
</dbReference>
<feature type="compositionally biased region" description="Low complexity" evidence="6">
    <location>
        <begin position="101"/>
        <end position="116"/>
    </location>
</feature>
<dbReference type="CDD" id="cd16429">
    <property type="entry name" value="VirB10"/>
    <property type="match status" value="1"/>
</dbReference>
<dbReference type="Proteomes" id="UP000037201">
    <property type="component" value="Unassembled WGS sequence"/>
</dbReference>
<name>A0ABR5JR75_9PSED</name>
<reference evidence="7 8" key="2">
    <citation type="submission" date="2015-09" db="EMBL/GenBank/DDBJ databases">
        <title>Genome analysis of Pseudomonas syringae pv. porri LMG.</title>
        <authorList>
            <person name="Rombouts S."/>
        </authorList>
    </citation>
    <scope>NUCLEOTIDE SEQUENCE [LARGE SCALE GENOMIC DNA]</scope>
    <source>
        <strain evidence="7 8">LMG 28496</strain>
    </source>
</reference>
<feature type="non-terminal residue" evidence="7">
    <location>
        <position position="1"/>
    </location>
</feature>
<proteinExistence type="inferred from homology"/>
<dbReference type="Pfam" id="PF03743">
    <property type="entry name" value="TrbI"/>
    <property type="match status" value="1"/>
</dbReference>
<gene>
    <name evidence="7" type="ORF">OX90_08280</name>
</gene>
<keyword evidence="4" id="KW-1133">Transmembrane helix</keyword>
<evidence type="ECO:0000256" key="6">
    <source>
        <dbReference type="SAM" id="MobiDB-lite"/>
    </source>
</evidence>
<comment type="similarity">
    <text evidence="2">Belongs to the TrbI/VirB10 family.</text>
</comment>
<feature type="compositionally biased region" description="Basic and acidic residues" evidence="6">
    <location>
        <begin position="7"/>
        <end position="49"/>
    </location>
</feature>
<dbReference type="InterPro" id="IPR042217">
    <property type="entry name" value="T4SS_VirB10/TrbI"/>
</dbReference>
<keyword evidence="5" id="KW-0472">Membrane</keyword>
<comment type="caution">
    <text evidence="7">The sequence shown here is derived from an EMBL/GenBank/DDBJ whole genome shotgun (WGS) entry which is preliminary data.</text>
</comment>
<evidence type="ECO:0000256" key="3">
    <source>
        <dbReference type="ARBA" id="ARBA00022692"/>
    </source>
</evidence>
<dbReference type="InterPro" id="IPR005498">
    <property type="entry name" value="T4SS_VirB10/TraB/TrbI"/>
</dbReference>
<dbReference type="RefSeq" id="WP_053486409.1">
    <property type="nucleotide sequence ID" value="NZ_JUEU01000081.1"/>
</dbReference>